<evidence type="ECO:0000313" key="1">
    <source>
        <dbReference type="Proteomes" id="UP000887564"/>
    </source>
</evidence>
<keyword evidence="1" id="KW-1185">Reference proteome</keyword>
<dbReference type="AlphaFoldDB" id="A0A914S5G0"/>
<accession>A0A914S5G0</accession>
<name>A0A914S5G0_PAREQ</name>
<evidence type="ECO:0000313" key="2">
    <source>
        <dbReference type="WBParaSite" id="PEQ_0000947601-mRNA-1"/>
    </source>
</evidence>
<dbReference type="WBParaSite" id="PEQ_0000947601-mRNA-1">
    <property type="protein sequence ID" value="PEQ_0000947601-mRNA-1"/>
    <property type="gene ID" value="PEQ_0000947601"/>
</dbReference>
<dbReference type="Proteomes" id="UP000887564">
    <property type="component" value="Unplaced"/>
</dbReference>
<reference evidence="2" key="1">
    <citation type="submission" date="2022-11" db="UniProtKB">
        <authorList>
            <consortium name="WormBaseParasite"/>
        </authorList>
    </citation>
    <scope>IDENTIFICATION</scope>
</reference>
<protein>
    <submittedName>
        <fullName evidence="2">Uncharacterized protein</fullName>
    </submittedName>
</protein>
<organism evidence="1 2">
    <name type="scientific">Parascaris equorum</name>
    <name type="common">Equine roundworm</name>
    <dbReference type="NCBI Taxonomy" id="6256"/>
    <lineage>
        <taxon>Eukaryota</taxon>
        <taxon>Metazoa</taxon>
        <taxon>Ecdysozoa</taxon>
        <taxon>Nematoda</taxon>
        <taxon>Chromadorea</taxon>
        <taxon>Rhabditida</taxon>
        <taxon>Spirurina</taxon>
        <taxon>Ascaridomorpha</taxon>
        <taxon>Ascaridoidea</taxon>
        <taxon>Ascarididae</taxon>
        <taxon>Parascaris</taxon>
    </lineage>
</organism>
<sequence length="166" mass="18933">MLQGKVLVRRVKDAANMNATQASILTYASHIAFCKLAMQQLWRVNGICTSARYATPSNDCRQFSDNGRNCQQFMTQCFTERQRGQPCYCCFNQPGLYCNQLQCSNGQPEFGPKSNTTCVCHLPAFYPYHICTQEDLLGVADVDSSVPFDWVRFLLSLVRYQEKSRK</sequence>
<proteinExistence type="predicted"/>